<name>A0A1E1JTF6_9HELO</name>
<dbReference type="Proteomes" id="UP000178912">
    <property type="component" value="Unassembled WGS sequence"/>
</dbReference>
<protein>
    <submittedName>
        <fullName evidence="2">Uncharacterized protein</fullName>
    </submittedName>
</protein>
<reference evidence="3" key="1">
    <citation type="submission" date="2016-03" db="EMBL/GenBank/DDBJ databases">
        <authorList>
            <person name="Guldener U."/>
        </authorList>
    </citation>
    <scope>NUCLEOTIDE SEQUENCE [LARGE SCALE GENOMIC DNA]</scope>
    <source>
        <strain evidence="3">04CH-RAC-A.6.1</strain>
    </source>
</reference>
<keyword evidence="3" id="KW-1185">Reference proteome</keyword>
<organism evidence="2 3">
    <name type="scientific">Rhynchosporium agropyri</name>
    <dbReference type="NCBI Taxonomy" id="914238"/>
    <lineage>
        <taxon>Eukaryota</taxon>
        <taxon>Fungi</taxon>
        <taxon>Dikarya</taxon>
        <taxon>Ascomycota</taxon>
        <taxon>Pezizomycotina</taxon>
        <taxon>Leotiomycetes</taxon>
        <taxon>Helotiales</taxon>
        <taxon>Ploettnerulaceae</taxon>
        <taxon>Rhynchosporium</taxon>
    </lineage>
</organism>
<dbReference type="EMBL" id="FJUX01000002">
    <property type="protein sequence ID" value="CZS88972.1"/>
    <property type="molecule type" value="Genomic_DNA"/>
</dbReference>
<evidence type="ECO:0000313" key="2">
    <source>
        <dbReference type="EMBL" id="CZS88972.1"/>
    </source>
</evidence>
<proteinExistence type="predicted"/>
<evidence type="ECO:0000313" key="3">
    <source>
        <dbReference type="Proteomes" id="UP000178912"/>
    </source>
</evidence>
<feature type="region of interest" description="Disordered" evidence="1">
    <location>
        <begin position="42"/>
        <end position="70"/>
    </location>
</feature>
<dbReference type="AlphaFoldDB" id="A0A1E1JTF6"/>
<accession>A0A1E1JTF6</accession>
<feature type="compositionally biased region" description="Basic and acidic residues" evidence="1">
    <location>
        <begin position="60"/>
        <end position="70"/>
    </location>
</feature>
<evidence type="ECO:0000256" key="1">
    <source>
        <dbReference type="SAM" id="MobiDB-lite"/>
    </source>
</evidence>
<sequence length="70" mass="7989">MSMNSRAIWVSSINNKLYSTNITAEKSYSLFKIEAEVTKSKHQASSNFARRMPEDIADSTGEKHPKFSYK</sequence>
<gene>
    <name evidence="2" type="ORF">RAG0_00472</name>
</gene>